<proteinExistence type="predicted"/>
<name>A0A453KU01_AEGTS</name>
<evidence type="ECO:0000313" key="2">
    <source>
        <dbReference type="EnsemblPlants" id="AET5Gv20514200.14"/>
    </source>
</evidence>
<dbReference type="Proteomes" id="UP000015105">
    <property type="component" value="Chromosome 5D"/>
</dbReference>
<accession>A0A453KU01</accession>
<reference evidence="3" key="1">
    <citation type="journal article" date="2014" name="Science">
        <title>Ancient hybridizations among the ancestral genomes of bread wheat.</title>
        <authorList>
            <consortium name="International Wheat Genome Sequencing Consortium,"/>
            <person name="Marcussen T."/>
            <person name="Sandve S.R."/>
            <person name="Heier L."/>
            <person name="Spannagl M."/>
            <person name="Pfeifer M."/>
            <person name="Jakobsen K.S."/>
            <person name="Wulff B.B."/>
            <person name="Steuernagel B."/>
            <person name="Mayer K.F."/>
            <person name="Olsen O.A."/>
        </authorList>
    </citation>
    <scope>NUCLEOTIDE SEQUENCE [LARGE SCALE GENOMIC DNA]</scope>
    <source>
        <strain evidence="3">cv. AL8/78</strain>
    </source>
</reference>
<reference evidence="3" key="2">
    <citation type="journal article" date="2017" name="Nat. Plants">
        <title>The Aegilops tauschii genome reveals multiple impacts of transposons.</title>
        <authorList>
            <person name="Zhao G."/>
            <person name="Zou C."/>
            <person name="Li K."/>
            <person name="Wang K."/>
            <person name="Li T."/>
            <person name="Gao L."/>
            <person name="Zhang X."/>
            <person name="Wang H."/>
            <person name="Yang Z."/>
            <person name="Liu X."/>
            <person name="Jiang W."/>
            <person name="Mao L."/>
            <person name="Kong X."/>
            <person name="Jiao Y."/>
            <person name="Jia J."/>
        </authorList>
    </citation>
    <scope>NUCLEOTIDE SEQUENCE [LARGE SCALE GENOMIC DNA]</scope>
    <source>
        <strain evidence="3">cv. AL8/78</strain>
    </source>
</reference>
<reference evidence="2" key="3">
    <citation type="journal article" date="2017" name="Nature">
        <title>Genome sequence of the progenitor of the wheat D genome Aegilops tauschii.</title>
        <authorList>
            <person name="Luo M.C."/>
            <person name="Gu Y.Q."/>
            <person name="Puiu D."/>
            <person name="Wang H."/>
            <person name="Twardziok S.O."/>
            <person name="Deal K.R."/>
            <person name="Huo N."/>
            <person name="Zhu T."/>
            <person name="Wang L."/>
            <person name="Wang Y."/>
            <person name="McGuire P.E."/>
            <person name="Liu S."/>
            <person name="Long H."/>
            <person name="Ramasamy R.K."/>
            <person name="Rodriguez J.C."/>
            <person name="Van S.L."/>
            <person name="Yuan L."/>
            <person name="Wang Z."/>
            <person name="Xia Z."/>
            <person name="Xiao L."/>
            <person name="Anderson O.D."/>
            <person name="Ouyang S."/>
            <person name="Liang Y."/>
            <person name="Zimin A.V."/>
            <person name="Pertea G."/>
            <person name="Qi P."/>
            <person name="Bennetzen J.L."/>
            <person name="Dai X."/>
            <person name="Dawson M.W."/>
            <person name="Muller H.G."/>
            <person name="Kugler K."/>
            <person name="Rivarola-Duarte L."/>
            <person name="Spannagl M."/>
            <person name="Mayer K.F.X."/>
            <person name="Lu F.H."/>
            <person name="Bevan M.W."/>
            <person name="Leroy P."/>
            <person name="Li P."/>
            <person name="You F.M."/>
            <person name="Sun Q."/>
            <person name="Liu Z."/>
            <person name="Lyons E."/>
            <person name="Wicker T."/>
            <person name="Salzberg S.L."/>
            <person name="Devos K.M."/>
            <person name="Dvorak J."/>
        </authorList>
    </citation>
    <scope>NUCLEOTIDE SEQUENCE [LARGE SCALE GENOMIC DNA]</scope>
    <source>
        <strain evidence="2">cv. AL8/78</strain>
    </source>
</reference>
<organism evidence="2 3">
    <name type="scientific">Aegilops tauschii subsp. strangulata</name>
    <name type="common">Goatgrass</name>
    <dbReference type="NCBI Taxonomy" id="200361"/>
    <lineage>
        <taxon>Eukaryota</taxon>
        <taxon>Viridiplantae</taxon>
        <taxon>Streptophyta</taxon>
        <taxon>Embryophyta</taxon>
        <taxon>Tracheophyta</taxon>
        <taxon>Spermatophyta</taxon>
        <taxon>Magnoliopsida</taxon>
        <taxon>Liliopsida</taxon>
        <taxon>Poales</taxon>
        <taxon>Poaceae</taxon>
        <taxon>BOP clade</taxon>
        <taxon>Pooideae</taxon>
        <taxon>Triticodae</taxon>
        <taxon>Triticeae</taxon>
        <taxon>Triticinae</taxon>
        <taxon>Aegilops</taxon>
    </lineage>
</organism>
<dbReference type="EnsemblPlants" id="AET5Gv20514200.14">
    <property type="protein sequence ID" value="AET5Gv20514200.14"/>
    <property type="gene ID" value="AET5Gv20514200"/>
</dbReference>
<reference evidence="2" key="4">
    <citation type="submission" date="2019-03" db="UniProtKB">
        <authorList>
            <consortium name="EnsemblPlants"/>
        </authorList>
    </citation>
    <scope>IDENTIFICATION</scope>
</reference>
<evidence type="ECO:0000256" key="1">
    <source>
        <dbReference type="SAM" id="MobiDB-lite"/>
    </source>
</evidence>
<dbReference type="Gramene" id="AET5Gv20514200.14">
    <property type="protein sequence ID" value="AET5Gv20514200.14"/>
    <property type="gene ID" value="AET5Gv20514200"/>
</dbReference>
<feature type="region of interest" description="Disordered" evidence="1">
    <location>
        <begin position="54"/>
        <end position="78"/>
    </location>
</feature>
<protein>
    <submittedName>
        <fullName evidence="2">Uncharacterized protein</fullName>
    </submittedName>
</protein>
<evidence type="ECO:0000313" key="3">
    <source>
        <dbReference type="Proteomes" id="UP000015105"/>
    </source>
</evidence>
<keyword evidence="3" id="KW-1185">Reference proteome</keyword>
<reference evidence="2" key="5">
    <citation type="journal article" date="2021" name="G3 (Bethesda)">
        <title>Aegilops tauschii genome assembly Aet v5.0 features greater sequence contiguity and improved annotation.</title>
        <authorList>
            <person name="Wang L."/>
            <person name="Zhu T."/>
            <person name="Rodriguez J.C."/>
            <person name="Deal K.R."/>
            <person name="Dubcovsky J."/>
            <person name="McGuire P.E."/>
            <person name="Lux T."/>
            <person name="Spannagl M."/>
            <person name="Mayer K.F.X."/>
            <person name="Baldrich P."/>
            <person name="Meyers B.C."/>
            <person name="Huo N."/>
            <person name="Gu Y.Q."/>
            <person name="Zhou H."/>
            <person name="Devos K.M."/>
            <person name="Bennetzen J.L."/>
            <person name="Unver T."/>
            <person name="Budak H."/>
            <person name="Gulick P.J."/>
            <person name="Galiba G."/>
            <person name="Kalapos B."/>
            <person name="Nelson D.R."/>
            <person name="Li P."/>
            <person name="You F.M."/>
            <person name="Luo M.C."/>
            <person name="Dvorak J."/>
        </authorList>
    </citation>
    <scope>NUCLEOTIDE SEQUENCE [LARGE SCALE GENOMIC DNA]</scope>
    <source>
        <strain evidence="2">cv. AL8/78</strain>
    </source>
</reference>
<sequence length="78" mass="8536">MARAVAAEAFSRCLGAAVCGLSGAWYNRHMPAAICARLPLVDLVLEVCDARVRSPPPRRHRHRPSCSPLHLLDETGFD</sequence>
<dbReference type="AlphaFoldDB" id="A0A453KU01"/>